<name>A0A1G7HW12_9GAMM</name>
<dbReference type="SUPFAM" id="SSF51905">
    <property type="entry name" value="FAD/NAD(P)-binding domain"/>
    <property type="match status" value="1"/>
</dbReference>
<gene>
    <name evidence="4" type="ORF">SAMN05216381_0809</name>
</gene>
<feature type="domain" description="FAD/NAD(P)-binding" evidence="3">
    <location>
        <begin position="3"/>
        <end position="278"/>
    </location>
</feature>
<dbReference type="OrthoDB" id="9786503at2"/>
<dbReference type="STRING" id="640205.SAMN05216381_0809"/>
<dbReference type="InterPro" id="IPR023753">
    <property type="entry name" value="FAD/NAD-binding_dom"/>
</dbReference>
<protein>
    <submittedName>
        <fullName evidence="4">Thioredoxin reductase</fullName>
    </submittedName>
</protein>
<evidence type="ECO:0000259" key="3">
    <source>
        <dbReference type="Pfam" id="PF07992"/>
    </source>
</evidence>
<evidence type="ECO:0000256" key="1">
    <source>
        <dbReference type="ARBA" id="ARBA00022630"/>
    </source>
</evidence>
<dbReference type="PRINTS" id="PR00368">
    <property type="entry name" value="FADPNR"/>
</dbReference>
<keyword evidence="2" id="KW-0560">Oxidoreductase</keyword>
<dbReference type="EMBL" id="FNBM01000001">
    <property type="protein sequence ID" value="SDF04737.1"/>
    <property type="molecule type" value="Genomic_DNA"/>
</dbReference>
<keyword evidence="1" id="KW-0285">Flavoprotein</keyword>
<dbReference type="PRINTS" id="PR00469">
    <property type="entry name" value="PNDRDTASEII"/>
</dbReference>
<dbReference type="InterPro" id="IPR050097">
    <property type="entry name" value="Ferredoxin-NADP_redctase_2"/>
</dbReference>
<dbReference type="InterPro" id="IPR036188">
    <property type="entry name" value="FAD/NAD-bd_sf"/>
</dbReference>
<evidence type="ECO:0000256" key="2">
    <source>
        <dbReference type="ARBA" id="ARBA00023002"/>
    </source>
</evidence>
<dbReference type="Pfam" id="PF07992">
    <property type="entry name" value="Pyr_redox_2"/>
    <property type="match status" value="1"/>
</dbReference>
<dbReference type="GO" id="GO:0016491">
    <property type="term" value="F:oxidoreductase activity"/>
    <property type="evidence" value="ECO:0007669"/>
    <property type="project" value="UniProtKB-KW"/>
</dbReference>
<dbReference type="PANTHER" id="PTHR48105">
    <property type="entry name" value="THIOREDOXIN REDUCTASE 1-RELATED-RELATED"/>
    <property type="match status" value="1"/>
</dbReference>
<dbReference type="Gene3D" id="3.50.50.60">
    <property type="entry name" value="FAD/NAD(P)-binding domain"/>
    <property type="match status" value="2"/>
</dbReference>
<dbReference type="AlphaFoldDB" id="A0A1G7HW12"/>
<proteinExistence type="predicted"/>
<accession>A0A1G7HW12</accession>
<reference evidence="4 5" key="1">
    <citation type="submission" date="2016-10" db="EMBL/GenBank/DDBJ databases">
        <authorList>
            <person name="de Groot N.N."/>
        </authorList>
    </citation>
    <scope>NUCLEOTIDE SEQUENCE [LARGE SCALE GENOMIC DNA]</scope>
    <source>
        <strain evidence="4 5">LMG 25475</strain>
    </source>
</reference>
<sequence length="295" mass="31121">MSYDAIIIGGSYAGLSAGLQLARARRRVLVVDAGARRNRFASHSHGFLGQDGRPPEEIAADGRAELMDYPNVTWTVGEATAADSEGDGFRVTLGSGEVEQGRRLILAGGVRDELPPVDGLAERWGRSVFHCPYCHGYELDLGRIGVLAVSPMSMHHAMMLPDWGSTTLFTNGAFIPDAEQLEQLARRGVVVEPDAVKSIGGERADINLADGRCVALDGLFVLPRTHINSPLAEQLGCALNDGPMGRYLQVTETQETSVPGVFACGDAALTAGSVALAVGTGARAGAGAHQSLIFR</sequence>
<organism evidence="4 5">
    <name type="scientific">Phytopseudomonas seleniipraecipitans</name>
    <dbReference type="NCBI Taxonomy" id="640205"/>
    <lineage>
        <taxon>Bacteria</taxon>
        <taxon>Pseudomonadati</taxon>
        <taxon>Pseudomonadota</taxon>
        <taxon>Gammaproteobacteria</taxon>
        <taxon>Pseudomonadales</taxon>
        <taxon>Pseudomonadaceae</taxon>
        <taxon>Phytopseudomonas</taxon>
    </lineage>
</organism>
<evidence type="ECO:0000313" key="5">
    <source>
        <dbReference type="Proteomes" id="UP000243378"/>
    </source>
</evidence>
<dbReference type="RefSeq" id="WP_092364876.1">
    <property type="nucleotide sequence ID" value="NZ_FNBM01000001.1"/>
</dbReference>
<evidence type="ECO:0000313" key="4">
    <source>
        <dbReference type="EMBL" id="SDF04737.1"/>
    </source>
</evidence>
<dbReference type="Proteomes" id="UP000243378">
    <property type="component" value="Unassembled WGS sequence"/>
</dbReference>